<dbReference type="EMBL" id="BAABBN010000003">
    <property type="protein sequence ID" value="GAA3910682.1"/>
    <property type="molecule type" value="Genomic_DNA"/>
</dbReference>
<gene>
    <name evidence="3" type="ORF">GCM10022277_01620</name>
</gene>
<dbReference type="Pfam" id="PF17836">
    <property type="entry name" value="PglD_N"/>
    <property type="match status" value="1"/>
</dbReference>
<accession>A0ABP7M1U5</accession>
<dbReference type="InterPro" id="IPR041561">
    <property type="entry name" value="PglD_N"/>
</dbReference>
<dbReference type="Proteomes" id="UP001501565">
    <property type="component" value="Unassembled WGS sequence"/>
</dbReference>
<proteinExistence type="inferred from homology"/>
<dbReference type="Gene3D" id="2.160.10.10">
    <property type="entry name" value="Hexapeptide repeat proteins"/>
    <property type="match status" value="1"/>
</dbReference>
<comment type="similarity">
    <text evidence="1">Belongs to the transferase hexapeptide repeat family.</text>
</comment>
<dbReference type="SUPFAM" id="SSF51161">
    <property type="entry name" value="Trimeric LpxA-like enzymes"/>
    <property type="match status" value="1"/>
</dbReference>
<reference evidence="4" key="1">
    <citation type="journal article" date="2019" name="Int. J. Syst. Evol. Microbiol.">
        <title>The Global Catalogue of Microorganisms (GCM) 10K type strain sequencing project: providing services to taxonomists for standard genome sequencing and annotation.</title>
        <authorList>
            <consortium name="The Broad Institute Genomics Platform"/>
            <consortium name="The Broad Institute Genome Sequencing Center for Infectious Disease"/>
            <person name="Wu L."/>
            <person name="Ma J."/>
        </authorList>
    </citation>
    <scope>NUCLEOTIDE SEQUENCE [LARGE SCALE GENOMIC DNA]</scope>
    <source>
        <strain evidence="4">JCM 17551</strain>
    </source>
</reference>
<dbReference type="InterPro" id="IPR020019">
    <property type="entry name" value="AcTrfase_PglD-like"/>
</dbReference>
<dbReference type="RefSeq" id="WP_344794471.1">
    <property type="nucleotide sequence ID" value="NZ_BAABBN010000003.1"/>
</dbReference>
<feature type="domain" description="PglD N-terminal" evidence="2">
    <location>
        <begin position="9"/>
        <end position="75"/>
    </location>
</feature>
<keyword evidence="4" id="KW-1185">Reference proteome</keyword>
<dbReference type="InterPro" id="IPR050179">
    <property type="entry name" value="Trans_hexapeptide_repeat"/>
</dbReference>
<dbReference type="CDD" id="cd03360">
    <property type="entry name" value="LbH_AT_putative"/>
    <property type="match status" value="1"/>
</dbReference>
<evidence type="ECO:0000256" key="1">
    <source>
        <dbReference type="ARBA" id="ARBA00007274"/>
    </source>
</evidence>
<evidence type="ECO:0000259" key="2">
    <source>
        <dbReference type="Pfam" id="PF17836"/>
    </source>
</evidence>
<evidence type="ECO:0000313" key="4">
    <source>
        <dbReference type="Proteomes" id="UP001501565"/>
    </source>
</evidence>
<dbReference type="Gene3D" id="3.40.50.20">
    <property type="match status" value="1"/>
</dbReference>
<dbReference type="PANTHER" id="PTHR43300">
    <property type="entry name" value="ACETYLTRANSFERASE"/>
    <property type="match status" value="1"/>
</dbReference>
<protein>
    <submittedName>
        <fullName evidence="3">Acetyltransferase</fullName>
    </submittedName>
</protein>
<dbReference type="NCBIfam" id="TIGR03570">
    <property type="entry name" value="NeuD_NnaD"/>
    <property type="match status" value="1"/>
</dbReference>
<name>A0ABP7M1U5_9GAMM</name>
<comment type="caution">
    <text evidence="3">The sequence shown here is derived from an EMBL/GenBank/DDBJ whole genome shotgun (WGS) entry which is preliminary data.</text>
</comment>
<evidence type="ECO:0000313" key="3">
    <source>
        <dbReference type="EMBL" id="GAA3910682.1"/>
    </source>
</evidence>
<sequence>MSDSDLLPIVIIGGGGHAAVIADILLRQNRTILAVVSPDEISHRKVFTGMNRLVSDDQIRQFDPETVRLVNGIGMIPRSKFRQQVNDTYLALDYEFETVIANEAIVSPYAEVGPGVQIFPGAIVQSGAVLGAHSIINTSAVIEHDCQIGAYNHIAPRATLCGRVRSESAVYVGAGATVIHNISLAKNSIVTAGTTVVSSLDELQITYPARAVTRSI</sequence>
<dbReference type="PANTHER" id="PTHR43300:SF7">
    <property type="entry name" value="UDP-N-ACETYLBACILLOSAMINE N-ACETYLTRANSFERASE"/>
    <property type="match status" value="1"/>
</dbReference>
<dbReference type="InterPro" id="IPR011004">
    <property type="entry name" value="Trimer_LpxA-like_sf"/>
</dbReference>
<organism evidence="3 4">
    <name type="scientific">Litoribacillus peritrichatus</name>
    <dbReference type="NCBI Taxonomy" id="718191"/>
    <lineage>
        <taxon>Bacteria</taxon>
        <taxon>Pseudomonadati</taxon>
        <taxon>Pseudomonadota</taxon>
        <taxon>Gammaproteobacteria</taxon>
        <taxon>Oceanospirillales</taxon>
        <taxon>Oceanospirillaceae</taxon>
        <taxon>Litoribacillus</taxon>
    </lineage>
</organism>